<dbReference type="Proteomes" id="UP000239757">
    <property type="component" value="Unassembled WGS sequence"/>
</dbReference>
<gene>
    <name evidence="1" type="ORF">GOBAR_AA26060</name>
</gene>
<proteinExistence type="predicted"/>
<accession>A0A2P5WU69</accession>
<dbReference type="AlphaFoldDB" id="A0A2P5WU69"/>
<sequence length="113" mass="12833">MATLYCLNKSGHIELFQLFVELDERVEDFTLLSEEYGAQDPCTEIDADVRDGYDNNGPSDHEVEYYSDLNLDEILDDIDDKGIDDDENVHVSSVENPSQDIAICNDLRPICRS</sequence>
<protein>
    <submittedName>
        <fullName evidence="1">Uncharacterized protein</fullName>
    </submittedName>
</protein>
<organism evidence="1 2">
    <name type="scientific">Gossypium barbadense</name>
    <name type="common">Sea Island cotton</name>
    <name type="synonym">Hibiscus barbadensis</name>
    <dbReference type="NCBI Taxonomy" id="3634"/>
    <lineage>
        <taxon>Eukaryota</taxon>
        <taxon>Viridiplantae</taxon>
        <taxon>Streptophyta</taxon>
        <taxon>Embryophyta</taxon>
        <taxon>Tracheophyta</taxon>
        <taxon>Spermatophyta</taxon>
        <taxon>Magnoliopsida</taxon>
        <taxon>eudicotyledons</taxon>
        <taxon>Gunneridae</taxon>
        <taxon>Pentapetalae</taxon>
        <taxon>rosids</taxon>
        <taxon>malvids</taxon>
        <taxon>Malvales</taxon>
        <taxon>Malvaceae</taxon>
        <taxon>Malvoideae</taxon>
        <taxon>Gossypium</taxon>
    </lineage>
</organism>
<reference evidence="1 2" key="1">
    <citation type="submission" date="2015-01" db="EMBL/GenBank/DDBJ databases">
        <title>Genome of allotetraploid Gossypium barbadense reveals genomic plasticity and fiber elongation in cotton evolution.</title>
        <authorList>
            <person name="Chen X."/>
            <person name="Liu X."/>
            <person name="Zhao B."/>
            <person name="Zheng H."/>
            <person name="Hu Y."/>
            <person name="Lu G."/>
            <person name="Yang C."/>
            <person name="Chen J."/>
            <person name="Shan C."/>
            <person name="Zhang L."/>
            <person name="Zhou Y."/>
            <person name="Wang L."/>
            <person name="Guo W."/>
            <person name="Bai Y."/>
            <person name="Ruan J."/>
            <person name="Shangguan X."/>
            <person name="Mao Y."/>
            <person name="Jiang J."/>
            <person name="Zhu Y."/>
            <person name="Lei J."/>
            <person name="Kang H."/>
            <person name="Chen S."/>
            <person name="He X."/>
            <person name="Wang R."/>
            <person name="Wang Y."/>
            <person name="Chen J."/>
            <person name="Wang L."/>
            <person name="Yu S."/>
            <person name="Wang B."/>
            <person name="Wei J."/>
            <person name="Song S."/>
            <person name="Lu X."/>
            <person name="Gao Z."/>
            <person name="Gu W."/>
            <person name="Deng X."/>
            <person name="Ma D."/>
            <person name="Wang S."/>
            <person name="Liang W."/>
            <person name="Fang L."/>
            <person name="Cai C."/>
            <person name="Zhu X."/>
            <person name="Zhou B."/>
            <person name="Zhang Y."/>
            <person name="Chen Z."/>
            <person name="Xu S."/>
            <person name="Zhu R."/>
            <person name="Wang S."/>
            <person name="Zhang T."/>
            <person name="Zhao G."/>
        </authorList>
    </citation>
    <scope>NUCLEOTIDE SEQUENCE [LARGE SCALE GENOMIC DNA]</scope>
    <source>
        <strain evidence="2">cv. Xinhai21</strain>
        <tissue evidence="1">Leaf</tissue>
    </source>
</reference>
<name>A0A2P5WU69_GOSBA</name>
<evidence type="ECO:0000313" key="1">
    <source>
        <dbReference type="EMBL" id="PPR94609.1"/>
    </source>
</evidence>
<dbReference type="EMBL" id="KZ666478">
    <property type="protein sequence ID" value="PPR94609.1"/>
    <property type="molecule type" value="Genomic_DNA"/>
</dbReference>
<evidence type="ECO:0000313" key="2">
    <source>
        <dbReference type="Proteomes" id="UP000239757"/>
    </source>
</evidence>